<evidence type="ECO:0000313" key="2">
    <source>
        <dbReference type="EMBL" id="TCC28541.1"/>
    </source>
</evidence>
<dbReference type="EMBL" id="SJKA01000012">
    <property type="protein sequence ID" value="TCC28541.1"/>
    <property type="molecule type" value="Genomic_DNA"/>
</dbReference>
<dbReference type="Proteomes" id="UP000292695">
    <property type="component" value="Unassembled WGS sequence"/>
</dbReference>
<keyword evidence="3" id="KW-1185">Reference proteome</keyword>
<gene>
    <name evidence="2" type="ORF">E0H50_30075</name>
</gene>
<dbReference type="Pfam" id="PF08044">
    <property type="entry name" value="DUF1707"/>
    <property type="match status" value="1"/>
</dbReference>
<name>A0A4R0I6M4_9ACTN</name>
<dbReference type="AlphaFoldDB" id="A0A4R0I6M4"/>
<evidence type="ECO:0000259" key="1">
    <source>
        <dbReference type="Pfam" id="PF08044"/>
    </source>
</evidence>
<sequence length="180" mass="19938">MTSVPEDRSPAIGDVDRNAAVERVQAAYTGGYLSHDELEQQLHQVLAARTRQDLEVAVAALPVEQPGRSATIGASAGRIVRRGVWRVPRHLKVESMHGRVRLDLSQAQFEHGDVDIDLNVMHGGVKITLPRDAVVDFDAVHTEWKDTRYKPPRASSGDGPRVRITGVMGFGRLKIRHARR</sequence>
<accession>A0A4R0I6M4</accession>
<proteinExistence type="predicted"/>
<protein>
    <submittedName>
        <fullName evidence="2">DUF1707 domain-containing protein</fullName>
    </submittedName>
</protein>
<dbReference type="OrthoDB" id="3428481at2"/>
<dbReference type="PANTHER" id="PTHR40763">
    <property type="entry name" value="MEMBRANE PROTEIN-RELATED"/>
    <property type="match status" value="1"/>
</dbReference>
<comment type="caution">
    <text evidence="2">The sequence shown here is derived from an EMBL/GenBank/DDBJ whole genome shotgun (WGS) entry which is preliminary data.</text>
</comment>
<dbReference type="RefSeq" id="WP_131293898.1">
    <property type="nucleotide sequence ID" value="NZ_SJKA01000012.1"/>
</dbReference>
<dbReference type="InterPro" id="IPR012551">
    <property type="entry name" value="DUF1707_SHOCT-like"/>
</dbReference>
<organism evidence="2 3">
    <name type="scientific">Kribbella sindirgiensis</name>
    <dbReference type="NCBI Taxonomy" id="1124744"/>
    <lineage>
        <taxon>Bacteria</taxon>
        <taxon>Bacillati</taxon>
        <taxon>Actinomycetota</taxon>
        <taxon>Actinomycetes</taxon>
        <taxon>Propionibacteriales</taxon>
        <taxon>Kribbellaceae</taxon>
        <taxon>Kribbella</taxon>
    </lineage>
</organism>
<evidence type="ECO:0000313" key="3">
    <source>
        <dbReference type="Proteomes" id="UP000292695"/>
    </source>
</evidence>
<reference evidence="2 3" key="1">
    <citation type="submission" date="2019-02" db="EMBL/GenBank/DDBJ databases">
        <title>Kribbella capetownensis sp. nov. and Kribbella speibonae sp. nov., isolated from soil.</title>
        <authorList>
            <person name="Curtis S.M."/>
            <person name="Norton I."/>
            <person name="Everest G.J."/>
            <person name="Meyers P.R."/>
        </authorList>
    </citation>
    <scope>NUCLEOTIDE SEQUENCE [LARGE SCALE GENOMIC DNA]</scope>
    <source>
        <strain evidence="2 3">DSM 27082</strain>
    </source>
</reference>
<feature type="domain" description="DUF1707" evidence="1">
    <location>
        <begin position="12"/>
        <end position="62"/>
    </location>
</feature>
<dbReference type="PANTHER" id="PTHR40763:SF5">
    <property type="entry name" value="MEMBRANE PROTEIN"/>
    <property type="match status" value="1"/>
</dbReference>